<protein>
    <submittedName>
        <fullName evidence="2">DNA circularization N-terminal domain-containing protein</fullName>
    </submittedName>
</protein>
<organism evidence="2 3">
    <name type="scientific">Camelimonas fluminis</name>
    <dbReference type="NCBI Taxonomy" id="1576911"/>
    <lineage>
        <taxon>Bacteria</taxon>
        <taxon>Pseudomonadati</taxon>
        <taxon>Pseudomonadota</taxon>
        <taxon>Alphaproteobacteria</taxon>
        <taxon>Hyphomicrobiales</taxon>
        <taxon>Chelatococcaceae</taxon>
        <taxon>Camelimonas</taxon>
    </lineage>
</organism>
<dbReference type="EMBL" id="JBHRYC010000026">
    <property type="protein sequence ID" value="MFC3637026.1"/>
    <property type="molecule type" value="Genomic_DNA"/>
</dbReference>
<comment type="caution">
    <text evidence="2">The sequence shown here is derived from an EMBL/GenBank/DDBJ whole genome shotgun (WGS) entry which is preliminary data.</text>
</comment>
<keyword evidence="3" id="KW-1185">Reference proteome</keyword>
<dbReference type="Proteomes" id="UP001595704">
    <property type="component" value="Unassembled WGS sequence"/>
</dbReference>
<evidence type="ECO:0000313" key="3">
    <source>
        <dbReference type="Proteomes" id="UP001595704"/>
    </source>
</evidence>
<dbReference type="InterPro" id="IPR009826">
    <property type="entry name" value="DNA_circ_N"/>
</dbReference>
<evidence type="ECO:0000259" key="1">
    <source>
        <dbReference type="Pfam" id="PF07157"/>
    </source>
</evidence>
<gene>
    <name evidence="2" type="ORF">ACFONL_06465</name>
</gene>
<reference evidence="3" key="1">
    <citation type="journal article" date="2019" name="Int. J. Syst. Evol. Microbiol.">
        <title>The Global Catalogue of Microorganisms (GCM) 10K type strain sequencing project: providing services to taxonomists for standard genome sequencing and annotation.</title>
        <authorList>
            <consortium name="The Broad Institute Genomics Platform"/>
            <consortium name="The Broad Institute Genome Sequencing Center for Infectious Disease"/>
            <person name="Wu L."/>
            <person name="Ma J."/>
        </authorList>
    </citation>
    <scope>NUCLEOTIDE SEQUENCE [LARGE SCALE GENOMIC DNA]</scope>
    <source>
        <strain evidence="3">KCTC 42282</strain>
    </source>
</reference>
<dbReference type="RefSeq" id="WP_191318045.1">
    <property type="nucleotide sequence ID" value="NZ_BNCG01000002.1"/>
</dbReference>
<sequence>MTALDELSPASFAGVPFHIEREVTSGSRAVAIHELAGANDWVTQDRGLKASRARLLCYVAEMAGVKPNSYALWGACESGVGLLSLPHAPPRMAWPLEWERAQERDKIGFVAFEISFADEPPAMLGVSPLLAPAAVASGFAALTSALGSALS</sequence>
<accession>A0ABV7UEN7</accession>
<feature type="domain" description="DNA circulation N-terminal" evidence="1">
    <location>
        <begin position="7"/>
        <end position="86"/>
    </location>
</feature>
<evidence type="ECO:0000313" key="2">
    <source>
        <dbReference type="EMBL" id="MFC3637026.1"/>
    </source>
</evidence>
<proteinExistence type="predicted"/>
<name>A0ABV7UEN7_9HYPH</name>
<dbReference type="Pfam" id="PF07157">
    <property type="entry name" value="DNA_circ_N"/>
    <property type="match status" value="1"/>
</dbReference>